<gene>
    <name evidence="4" type="ORF">DGAL_LOCUS12409</name>
</gene>
<feature type="compositionally biased region" description="Basic and acidic residues" evidence="1">
    <location>
        <begin position="35"/>
        <end position="45"/>
    </location>
</feature>
<dbReference type="InterPro" id="IPR006797">
    <property type="entry name" value="PRELI/MSF1_dom"/>
</dbReference>
<feature type="compositionally biased region" description="Polar residues" evidence="1">
    <location>
        <begin position="132"/>
        <end position="143"/>
    </location>
</feature>
<dbReference type="SMART" id="SM00800">
    <property type="entry name" value="uDENN"/>
    <property type="match status" value="1"/>
</dbReference>
<dbReference type="PANTHER" id="PTHR15288">
    <property type="entry name" value="DENN DOMAIN-CONTAINING PROTEIN 2"/>
    <property type="match status" value="1"/>
</dbReference>
<dbReference type="AlphaFoldDB" id="A0A8J2WLB1"/>
<feature type="domain" description="UDENN" evidence="2">
    <location>
        <begin position="472"/>
        <end position="853"/>
    </location>
</feature>
<feature type="compositionally biased region" description="Basic and acidic residues" evidence="1">
    <location>
        <begin position="336"/>
        <end position="350"/>
    </location>
</feature>
<proteinExistence type="predicted"/>
<name>A0A8J2WLB1_9CRUS</name>
<protein>
    <recommendedName>
        <fullName evidence="6">UDENN domain-containing protein</fullName>
    </recommendedName>
</protein>
<feature type="compositionally biased region" description="Basic residues" evidence="1">
    <location>
        <begin position="115"/>
        <end position="124"/>
    </location>
</feature>
<organism evidence="4 5">
    <name type="scientific">Daphnia galeata</name>
    <dbReference type="NCBI Taxonomy" id="27404"/>
    <lineage>
        <taxon>Eukaryota</taxon>
        <taxon>Metazoa</taxon>
        <taxon>Ecdysozoa</taxon>
        <taxon>Arthropoda</taxon>
        <taxon>Crustacea</taxon>
        <taxon>Branchiopoda</taxon>
        <taxon>Diplostraca</taxon>
        <taxon>Cladocera</taxon>
        <taxon>Anomopoda</taxon>
        <taxon>Daphniidae</taxon>
        <taxon>Daphnia</taxon>
    </lineage>
</organism>
<dbReference type="InterPro" id="IPR043153">
    <property type="entry name" value="DENN_C"/>
</dbReference>
<dbReference type="Pfam" id="PF02141">
    <property type="entry name" value="DENN"/>
    <property type="match status" value="1"/>
</dbReference>
<dbReference type="InterPro" id="IPR037516">
    <property type="entry name" value="Tripartite_DENN"/>
</dbReference>
<dbReference type="PROSITE" id="PS50211">
    <property type="entry name" value="DENN"/>
    <property type="match status" value="1"/>
</dbReference>
<evidence type="ECO:0000259" key="3">
    <source>
        <dbReference type="PROSITE" id="PS50904"/>
    </source>
</evidence>
<dbReference type="InterPro" id="IPR005112">
    <property type="entry name" value="dDENN_dom"/>
</dbReference>
<comment type="caution">
    <text evidence="4">The sequence shown here is derived from an EMBL/GenBank/DDBJ whole genome shotgun (WGS) entry which is preliminary data.</text>
</comment>
<accession>A0A8J2WLB1</accession>
<reference evidence="4" key="1">
    <citation type="submission" date="2021-11" db="EMBL/GenBank/DDBJ databases">
        <authorList>
            <person name="Schell T."/>
        </authorList>
    </citation>
    <scope>NUCLEOTIDE SEQUENCE</scope>
    <source>
        <strain evidence="4">M5</strain>
    </source>
</reference>
<evidence type="ECO:0008006" key="6">
    <source>
        <dbReference type="Google" id="ProtNLM"/>
    </source>
</evidence>
<dbReference type="PROSITE" id="PS50904">
    <property type="entry name" value="PRELI_MSF1"/>
    <property type="match status" value="1"/>
</dbReference>
<dbReference type="Pfam" id="PF04707">
    <property type="entry name" value="PRELI"/>
    <property type="match status" value="1"/>
</dbReference>
<dbReference type="PANTHER" id="PTHR15288:SF0">
    <property type="entry name" value="UDENN DOMAIN-CONTAINING PROTEIN"/>
    <property type="match status" value="1"/>
</dbReference>
<dbReference type="FunFam" id="3.40.50.11500:FF:000004">
    <property type="entry name" value="DENN domain-containing protein 2C isoform X1"/>
    <property type="match status" value="1"/>
</dbReference>
<evidence type="ECO:0000313" key="5">
    <source>
        <dbReference type="Proteomes" id="UP000789390"/>
    </source>
</evidence>
<dbReference type="SMART" id="SM00799">
    <property type="entry name" value="DENN"/>
    <property type="match status" value="1"/>
</dbReference>
<dbReference type="Gene3D" id="3.40.50.11500">
    <property type="match status" value="1"/>
</dbReference>
<feature type="region of interest" description="Disordered" evidence="1">
    <location>
        <begin position="111"/>
        <end position="144"/>
    </location>
</feature>
<dbReference type="OrthoDB" id="6381591at2759"/>
<dbReference type="SMART" id="SM00801">
    <property type="entry name" value="dDENN"/>
    <property type="match status" value="1"/>
</dbReference>
<dbReference type="Proteomes" id="UP000789390">
    <property type="component" value="Unassembled WGS sequence"/>
</dbReference>
<dbReference type="Gene3D" id="3.30.450.200">
    <property type="match status" value="1"/>
</dbReference>
<dbReference type="InterPro" id="IPR051942">
    <property type="entry name" value="DENN_domain_containing_2"/>
</dbReference>
<keyword evidence="5" id="KW-1185">Reference proteome</keyword>
<feature type="region of interest" description="Disordered" evidence="1">
    <location>
        <begin position="283"/>
        <end position="350"/>
    </location>
</feature>
<dbReference type="Pfam" id="PF03456">
    <property type="entry name" value="uDENN"/>
    <property type="match status" value="1"/>
</dbReference>
<dbReference type="InterPro" id="IPR001194">
    <property type="entry name" value="cDENN_dom"/>
</dbReference>
<feature type="region of interest" description="Disordered" evidence="1">
    <location>
        <begin position="16"/>
        <end position="95"/>
    </location>
</feature>
<feature type="compositionally biased region" description="Polar residues" evidence="1">
    <location>
        <begin position="203"/>
        <end position="218"/>
    </location>
</feature>
<feature type="region of interest" description="Disordered" evidence="1">
    <location>
        <begin position="177"/>
        <end position="239"/>
    </location>
</feature>
<evidence type="ECO:0000256" key="1">
    <source>
        <dbReference type="SAM" id="MobiDB-lite"/>
    </source>
</evidence>
<dbReference type="EMBL" id="CAKKLH010000289">
    <property type="protein sequence ID" value="CAH0108951.1"/>
    <property type="molecule type" value="Genomic_DNA"/>
</dbReference>
<evidence type="ECO:0000259" key="2">
    <source>
        <dbReference type="PROSITE" id="PS50211"/>
    </source>
</evidence>
<feature type="domain" description="PRELI/MSF1" evidence="3">
    <location>
        <begin position="842"/>
        <end position="1018"/>
    </location>
</feature>
<dbReference type="Pfam" id="PF03455">
    <property type="entry name" value="dDENN"/>
    <property type="match status" value="1"/>
</dbReference>
<dbReference type="InterPro" id="IPR005113">
    <property type="entry name" value="uDENN_dom"/>
</dbReference>
<feature type="compositionally biased region" description="Polar residues" evidence="1">
    <location>
        <begin position="294"/>
        <end position="308"/>
    </location>
</feature>
<sequence>MDNVCEPRRVTVQSIRERFEIQQQRQTPPMTRAVEQPEHSSEVDSNHSGSSNASESDHSSTGGGFQQNNGNRTSIKRSPAFRTGQKIKEPDNILKKPALVRTTGLKDPNVIIIKNNKKPSLRRKPGVDRTSKPNLSPEPQNIETDPLIEEALKAPLPTGPAPKKPPRTFVHDVFIQQQQQQQENITKEDSDCSPTRPVRRNKALQQQQQNPTKPSRPTSIALGSPFTMSRSKTEPFLLGRKKSVESEELPAVEDLRRSPLDDVEFDFHESRWLNPVQWNSFSPSPGVTKASPLKKQQQTSPRVSTSMLTIADPALLQTGRNGSRHPGKSLLAGRHPLHEPTRRMSCDFDGGRRRSNNSEFTWQSSGLLGFHGRKEPPPVSLAHVYDQPTLEGGLHYMCSPIMEVNDTHSWHHDSRVTDDSDCESENDLRKSQLVEDRKIYVRRVSSNVADLRKASRPLTIKVNIEPGAGLFETFLEVALFYDRHQHLHTPYIKSSYPNSLAVPSGMEHFCFPDSTHWPPPLQTAGEPYTIVLTDSKGDRMYGYCRRVVPEGAQTCIPITYCLLSRHRAAGFYNKLLNVMVSRHGASVSQRLALLDCLHKQPFPNPGRFVEFPAETPGNGNKVNKVQRLLDGRLEDIDLRVLFERLNETVVLHVLGTVLLERKLIFVSQNLSALSLCIDAVQSMLYPFVWQHTIVPVLPQSMTEIASAPTPFILGLLSKNVEDWKSIYPDQGMLVDLDSGKVLHSVGDESTILPRRSVRKLMSDWEVTVNITQQAETARNALYSESFLRMFVDLCGHYEQNIHCSDSGHKYFERAVFTRNHSNSSVRDFLEWFTETAMFNLFIESRLRHDAVQTLFEHKILEHSMQIVRPNTQLILPNSKILGRKIKTIGPGNQNYLKIVVTCLNVLPSVFRKFKVLDVPNILYEEECWIDTKKRFAQLKSKPLGYQNYAVLTESSTFSQAIENPNWTLFTQEGVIEMIGFGRMSWLIEVFATKFLTRGAKRNVSIMEELMKERLAAFKLLAQ</sequence>
<evidence type="ECO:0000313" key="4">
    <source>
        <dbReference type="EMBL" id="CAH0108951.1"/>
    </source>
</evidence>